<dbReference type="InterPro" id="IPR015876">
    <property type="entry name" value="Acyl-CoA_DS"/>
</dbReference>
<gene>
    <name evidence="15" type="ORF">KUF71_016971</name>
</gene>
<comment type="caution">
    <text evidence="15">The sequence shown here is derived from an EMBL/GenBank/DDBJ whole genome shotgun (WGS) entry which is preliminary data.</text>
</comment>
<evidence type="ECO:0000256" key="12">
    <source>
        <dbReference type="RuleBase" id="RU000581"/>
    </source>
</evidence>
<comment type="similarity">
    <text evidence="2 12">Belongs to the fatty acid desaturase type 1 family.</text>
</comment>
<evidence type="ECO:0000256" key="11">
    <source>
        <dbReference type="ARBA" id="ARBA00023160"/>
    </source>
</evidence>
<feature type="domain" description="Fatty acid desaturase" evidence="14">
    <location>
        <begin position="67"/>
        <end position="274"/>
    </location>
</feature>
<dbReference type="Proteomes" id="UP001219518">
    <property type="component" value="Unassembled WGS sequence"/>
</dbReference>
<organism evidence="15 16">
    <name type="scientific">Frankliniella fusca</name>
    <dbReference type="NCBI Taxonomy" id="407009"/>
    <lineage>
        <taxon>Eukaryota</taxon>
        <taxon>Metazoa</taxon>
        <taxon>Ecdysozoa</taxon>
        <taxon>Arthropoda</taxon>
        <taxon>Hexapoda</taxon>
        <taxon>Insecta</taxon>
        <taxon>Pterygota</taxon>
        <taxon>Neoptera</taxon>
        <taxon>Paraneoptera</taxon>
        <taxon>Thysanoptera</taxon>
        <taxon>Terebrantia</taxon>
        <taxon>Thripoidea</taxon>
        <taxon>Thripidae</taxon>
        <taxon>Frankliniella</taxon>
    </lineage>
</organism>
<evidence type="ECO:0000259" key="14">
    <source>
        <dbReference type="Pfam" id="PF00487"/>
    </source>
</evidence>
<keyword evidence="16" id="KW-1185">Reference proteome</keyword>
<dbReference type="Pfam" id="PF00487">
    <property type="entry name" value="FA_desaturase"/>
    <property type="match status" value="1"/>
</dbReference>
<keyword evidence="9" id="KW-0443">Lipid metabolism</keyword>
<feature type="transmembrane region" description="Helical" evidence="13">
    <location>
        <begin position="69"/>
        <end position="88"/>
    </location>
</feature>
<evidence type="ECO:0000256" key="4">
    <source>
        <dbReference type="ARBA" id="ARBA00022692"/>
    </source>
</evidence>
<evidence type="ECO:0000313" key="15">
    <source>
        <dbReference type="EMBL" id="KAK3928748.1"/>
    </source>
</evidence>
<dbReference type="CDD" id="cd03505">
    <property type="entry name" value="Delta9-FADS-like"/>
    <property type="match status" value="1"/>
</dbReference>
<dbReference type="EMBL" id="JAHWGI010001354">
    <property type="protein sequence ID" value="KAK3928748.1"/>
    <property type="molecule type" value="Genomic_DNA"/>
</dbReference>
<proteinExistence type="inferred from homology"/>
<evidence type="ECO:0000256" key="5">
    <source>
        <dbReference type="ARBA" id="ARBA00022832"/>
    </source>
</evidence>
<evidence type="ECO:0000256" key="7">
    <source>
        <dbReference type="ARBA" id="ARBA00023002"/>
    </source>
</evidence>
<evidence type="ECO:0000256" key="3">
    <source>
        <dbReference type="ARBA" id="ARBA00022516"/>
    </source>
</evidence>
<evidence type="ECO:0000313" key="16">
    <source>
        <dbReference type="Proteomes" id="UP001219518"/>
    </source>
</evidence>
<dbReference type="PRINTS" id="PR00075">
    <property type="entry name" value="FACDDSATRASE"/>
</dbReference>
<dbReference type="GO" id="GO:0006636">
    <property type="term" value="P:unsaturated fatty acid biosynthetic process"/>
    <property type="evidence" value="ECO:0007669"/>
    <property type="project" value="TreeGrafter"/>
</dbReference>
<keyword evidence="8" id="KW-0408">Iron</keyword>
<comment type="subcellular location">
    <subcellularLocation>
        <location evidence="1">Membrane</location>
        <topology evidence="1">Multi-pass membrane protein</topology>
    </subcellularLocation>
</comment>
<evidence type="ECO:0000256" key="13">
    <source>
        <dbReference type="SAM" id="Phobius"/>
    </source>
</evidence>
<keyword evidence="4 12" id="KW-0812">Transmembrane</keyword>
<evidence type="ECO:0000256" key="1">
    <source>
        <dbReference type="ARBA" id="ARBA00004141"/>
    </source>
</evidence>
<feature type="transmembrane region" description="Helical" evidence="13">
    <location>
        <begin position="208"/>
        <end position="228"/>
    </location>
</feature>
<dbReference type="PANTHER" id="PTHR11351:SF21">
    <property type="entry name" value="GH07782P"/>
    <property type="match status" value="1"/>
</dbReference>
<evidence type="ECO:0000256" key="9">
    <source>
        <dbReference type="ARBA" id="ARBA00023098"/>
    </source>
</evidence>
<evidence type="ECO:0000256" key="6">
    <source>
        <dbReference type="ARBA" id="ARBA00022989"/>
    </source>
</evidence>
<evidence type="ECO:0000256" key="2">
    <source>
        <dbReference type="ARBA" id="ARBA00009295"/>
    </source>
</evidence>
<reference evidence="15" key="1">
    <citation type="submission" date="2021-07" db="EMBL/GenBank/DDBJ databases">
        <authorList>
            <person name="Catto M.A."/>
            <person name="Jacobson A."/>
            <person name="Kennedy G."/>
            <person name="Labadie P."/>
            <person name="Hunt B.G."/>
            <person name="Srinivasan R."/>
        </authorList>
    </citation>
    <scope>NUCLEOTIDE SEQUENCE</scope>
    <source>
        <strain evidence="15">PL_HMW_Pooled</strain>
        <tissue evidence="15">Head</tissue>
    </source>
</reference>
<comment type="domain">
    <text evidence="12">The histidine box domains are involved in binding the catalytic metal ions.</text>
</comment>
<dbReference type="GO" id="GO:0005789">
    <property type="term" value="C:endoplasmic reticulum membrane"/>
    <property type="evidence" value="ECO:0007669"/>
    <property type="project" value="TreeGrafter"/>
</dbReference>
<dbReference type="PANTHER" id="PTHR11351">
    <property type="entry name" value="ACYL-COA DESATURASE"/>
    <property type="match status" value="1"/>
</dbReference>
<name>A0AAE1HWK5_9NEOP</name>
<keyword evidence="5" id="KW-0276">Fatty acid metabolism</keyword>
<evidence type="ECO:0000256" key="8">
    <source>
        <dbReference type="ARBA" id="ARBA00023004"/>
    </source>
</evidence>
<evidence type="ECO:0000256" key="10">
    <source>
        <dbReference type="ARBA" id="ARBA00023136"/>
    </source>
</evidence>
<keyword evidence="10 13" id="KW-0472">Membrane</keyword>
<dbReference type="InterPro" id="IPR005804">
    <property type="entry name" value="FA_desaturase_dom"/>
</dbReference>
<keyword evidence="3 12" id="KW-0444">Lipid biosynthesis</keyword>
<feature type="transmembrane region" description="Helical" evidence="13">
    <location>
        <begin position="38"/>
        <end position="63"/>
    </location>
</feature>
<dbReference type="GO" id="GO:0005506">
    <property type="term" value="F:iron ion binding"/>
    <property type="evidence" value="ECO:0007669"/>
    <property type="project" value="TreeGrafter"/>
</dbReference>
<keyword evidence="6 13" id="KW-1133">Transmembrane helix</keyword>
<sequence length="371" mass="42892">MPPQLDGPTFALPVERQPAAPEPKEAGVKPGARQQPLVWFNITLLGVYHAVALATALSGVLMVRTWCWAYFYAHFAGFGVTGGVHRLWSHRSYKARRPLRYFLALCFSTAGQNTILNWVRDHRVHHKFTETDADPHNAKRGFFFAHVGWLMMRKHPEVYRQGSKVDLSDVEKDPVVQWHTRNFTWLKIVFCWLIPIIIPIYFWNERWWASVLSCVVRLVYTVNMSWLVNSAAHLYGTHPYDKRINPTENALVSFLSLGEGWHNYHHIFPWDYKAAEHKYHINMTSWLLDQFARIGWAYDLKTASPELVSRVAQRFGDGSRPAAGEHGGEHVADHFREVPYDEYVRVAEEDDAVTGVHQLKNARDVTRHRLA</sequence>
<protein>
    <submittedName>
        <fullName evidence="15">Acyl-CoA desaturase</fullName>
    </submittedName>
</protein>
<dbReference type="GO" id="GO:0004768">
    <property type="term" value="F:stearoyl-CoA 9-desaturase activity"/>
    <property type="evidence" value="ECO:0007669"/>
    <property type="project" value="TreeGrafter"/>
</dbReference>
<keyword evidence="11 12" id="KW-0275">Fatty acid biosynthesis</keyword>
<dbReference type="AlphaFoldDB" id="A0AAE1HWK5"/>
<keyword evidence="7 12" id="KW-0560">Oxidoreductase</keyword>
<feature type="transmembrane region" description="Helical" evidence="13">
    <location>
        <begin position="184"/>
        <end position="202"/>
    </location>
</feature>
<accession>A0AAE1HWK5</accession>
<comment type="cofactor">
    <cofactor evidence="12">
        <name>Fe(2+)</name>
        <dbReference type="ChEBI" id="CHEBI:29033"/>
    </cofactor>
</comment>
<reference evidence="15" key="2">
    <citation type="journal article" date="2023" name="BMC Genomics">
        <title>Pest status, molecular evolution, and epigenetic factors derived from the genome assembly of Frankliniella fusca, a thysanopteran phytovirus vector.</title>
        <authorList>
            <person name="Catto M.A."/>
            <person name="Labadie P.E."/>
            <person name="Jacobson A.L."/>
            <person name="Kennedy G.G."/>
            <person name="Srinivasan R."/>
            <person name="Hunt B.G."/>
        </authorList>
    </citation>
    <scope>NUCLEOTIDE SEQUENCE</scope>
    <source>
        <strain evidence="15">PL_HMW_Pooled</strain>
    </source>
</reference>